<protein>
    <submittedName>
        <fullName evidence="3">Uncharacterized protein</fullName>
    </submittedName>
</protein>
<dbReference type="AlphaFoldDB" id="A0A6A3UF85"/>
<dbReference type="EMBL" id="QXGA01000258">
    <property type="protein sequence ID" value="KAE9149072.1"/>
    <property type="molecule type" value="Genomic_DNA"/>
</dbReference>
<reference evidence="4 5" key="1">
    <citation type="submission" date="2018-08" db="EMBL/GenBank/DDBJ databases">
        <title>Genomic investigation of the strawberry pathogen Phytophthora fragariae indicates pathogenicity is determined by transcriptional variation in three key races.</title>
        <authorList>
            <person name="Adams T.M."/>
            <person name="Armitage A.D."/>
            <person name="Sobczyk M.K."/>
            <person name="Bates H.J."/>
            <person name="Dunwell J.M."/>
            <person name="Nellist C.F."/>
            <person name="Harrison R.J."/>
        </authorList>
    </citation>
    <scope>NUCLEOTIDE SEQUENCE [LARGE SCALE GENOMIC DNA]</scope>
    <source>
        <strain evidence="3 4">NOV-5</strain>
        <strain evidence="2 5">NOV-71</strain>
    </source>
</reference>
<feature type="compositionally biased region" description="Low complexity" evidence="1">
    <location>
        <begin position="41"/>
        <end position="63"/>
    </location>
</feature>
<evidence type="ECO:0000256" key="1">
    <source>
        <dbReference type="SAM" id="MobiDB-lite"/>
    </source>
</evidence>
<organism evidence="3 4">
    <name type="scientific">Phytophthora fragariae</name>
    <dbReference type="NCBI Taxonomy" id="53985"/>
    <lineage>
        <taxon>Eukaryota</taxon>
        <taxon>Sar</taxon>
        <taxon>Stramenopiles</taxon>
        <taxon>Oomycota</taxon>
        <taxon>Peronosporomycetes</taxon>
        <taxon>Peronosporales</taxon>
        <taxon>Peronosporaceae</taxon>
        <taxon>Phytophthora</taxon>
    </lineage>
</organism>
<dbReference type="Proteomes" id="UP000440732">
    <property type="component" value="Unassembled WGS sequence"/>
</dbReference>
<feature type="region of interest" description="Disordered" evidence="1">
    <location>
        <begin position="1"/>
        <end position="77"/>
    </location>
</feature>
<dbReference type="Proteomes" id="UP000441208">
    <property type="component" value="Unassembled WGS sequence"/>
</dbReference>
<comment type="caution">
    <text evidence="3">The sequence shown here is derived from an EMBL/GenBank/DDBJ whole genome shotgun (WGS) entry which is preliminary data.</text>
</comment>
<dbReference type="EMBL" id="QXFZ01000680">
    <property type="protein sequence ID" value="KAE9108240.1"/>
    <property type="molecule type" value="Genomic_DNA"/>
</dbReference>
<evidence type="ECO:0000313" key="5">
    <source>
        <dbReference type="Proteomes" id="UP000441208"/>
    </source>
</evidence>
<name>A0A6A3UF85_9STRA</name>
<evidence type="ECO:0000313" key="2">
    <source>
        <dbReference type="EMBL" id="KAE9108240.1"/>
    </source>
</evidence>
<sequence>MESAAESDGIPPAQGSVNSKTSQHEKDDDSDGKPSQEEEASSSSDSQSSSSSESANESCEFASGTSDTTINFALKWS</sequence>
<gene>
    <name evidence="3" type="ORF">PF006_g6407</name>
    <name evidence="2" type="ORF">PF007_g12745</name>
</gene>
<evidence type="ECO:0000313" key="4">
    <source>
        <dbReference type="Proteomes" id="UP000440732"/>
    </source>
</evidence>
<proteinExistence type="predicted"/>
<evidence type="ECO:0000313" key="3">
    <source>
        <dbReference type="EMBL" id="KAE9149072.1"/>
    </source>
</evidence>
<feature type="compositionally biased region" description="Basic and acidic residues" evidence="1">
    <location>
        <begin position="22"/>
        <end position="36"/>
    </location>
</feature>
<accession>A0A6A3UF85</accession>